<comment type="similarity">
    <text evidence="5 14 16">Belongs to the RNase HII family.</text>
</comment>
<evidence type="ECO:0000256" key="8">
    <source>
        <dbReference type="ARBA" id="ARBA00022490"/>
    </source>
</evidence>
<proteinExistence type="inferred from homology"/>
<dbReference type="InterPro" id="IPR024567">
    <property type="entry name" value="RNase_HII/HIII_dom"/>
</dbReference>
<organism evidence="19 20">
    <name type="scientific">Ornithinimicrobium kibberense</name>
    <dbReference type="NCBI Taxonomy" id="282060"/>
    <lineage>
        <taxon>Bacteria</taxon>
        <taxon>Bacillati</taxon>
        <taxon>Actinomycetota</taxon>
        <taxon>Actinomycetes</taxon>
        <taxon>Micrococcales</taxon>
        <taxon>Ornithinimicrobiaceae</taxon>
        <taxon>Ornithinimicrobium</taxon>
    </lineage>
</organism>
<keyword evidence="20" id="KW-1185">Reference proteome</keyword>
<name>A0ABV5UYW3_9MICO</name>
<dbReference type="GO" id="GO:0004523">
    <property type="term" value="F:RNA-DNA hybrid ribonuclease activity"/>
    <property type="evidence" value="ECO:0007669"/>
    <property type="project" value="UniProtKB-EC"/>
</dbReference>
<feature type="binding site" evidence="14 15">
    <location>
        <position position="132"/>
    </location>
    <ligand>
        <name>a divalent metal cation</name>
        <dbReference type="ChEBI" id="CHEBI:60240"/>
    </ligand>
</feature>
<dbReference type="Pfam" id="PF01351">
    <property type="entry name" value="RNase_HII"/>
    <property type="match status" value="1"/>
</dbReference>
<comment type="subcellular location">
    <subcellularLocation>
        <location evidence="4 14">Cytoplasm</location>
    </subcellularLocation>
</comment>
<keyword evidence="13 14" id="KW-0464">Manganese</keyword>
<keyword evidence="9 14" id="KW-0540">Nuclease</keyword>
<protein>
    <recommendedName>
        <fullName evidence="7 14">Ribonuclease HII</fullName>
        <shortName evidence="14">RNase HII</shortName>
        <ecNumber evidence="6 14">3.1.26.4</ecNumber>
    </recommendedName>
</protein>
<evidence type="ECO:0000256" key="6">
    <source>
        <dbReference type="ARBA" id="ARBA00012180"/>
    </source>
</evidence>
<comment type="caution">
    <text evidence="19">The sequence shown here is derived from an EMBL/GenBank/DDBJ whole genome shotgun (WGS) entry which is preliminary data.</text>
</comment>
<evidence type="ECO:0000256" key="9">
    <source>
        <dbReference type="ARBA" id="ARBA00022722"/>
    </source>
</evidence>
<comment type="cofactor">
    <cofactor evidence="2">
        <name>Mg(2+)</name>
        <dbReference type="ChEBI" id="CHEBI:18420"/>
    </cofactor>
</comment>
<dbReference type="CDD" id="cd07182">
    <property type="entry name" value="RNase_HII_bacteria_HII_like"/>
    <property type="match status" value="1"/>
</dbReference>
<dbReference type="HAMAP" id="MF_00052_B">
    <property type="entry name" value="RNase_HII_B"/>
    <property type="match status" value="1"/>
</dbReference>
<evidence type="ECO:0000256" key="10">
    <source>
        <dbReference type="ARBA" id="ARBA00022723"/>
    </source>
</evidence>
<evidence type="ECO:0000259" key="18">
    <source>
        <dbReference type="PROSITE" id="PS51975"/>
    </source>
</evidence>
<keyword evidence="12 14" id="KW-0378">Hydrolase</keyword>
<keyword evidence="10 14" id="KW-0479">Metal-binding</keyword>
<dbReference type="PANTHER" id="PTHR10954:SF18">
    <property type="entry name" value="RIBONUCLEASE HII"/>
    <property type="match status" value="1"/>
</dbReference>
<dbReference type="InterPro" id="IPR012337">
    <property type="entry name" value="RNaseH-like_sf"/>
</dbReference>
<feature type="binding site" evidence="14 15">
    <location>
        <position position="38"/>
    </location>
    <ligand>
        <name>a divalent metal cation</name>
        <dbReference type="ChEBI" id="CHEBI:60240"/>
    </ligand>
</feature>
<dbReference type="EC" id="3.1.26.4" evidence="6 14"/>
<evidence type="ECO:0000256" key="1">
    <source>
        <dbReference type="ARBA" id="ARBA00000077"/>
    </source>
</evidence>
<keyword evidence="8 14" id="KW-0963">Cytoplasm</keyword>
<evidence type="ECO:0000256" key="16">
    <source>
        <dbReference type="RuleBase" id="RU003515"/>
    </source>
</evidence>
<dbReference type="InterPro" id="IPR001352">
    <property type="entry name" value="RNase_HII/HIII"/>
</dbReference>
<evidence type="ECO:0000256" key="11">
    <source>
        <dbReference type="ARBA" id="ARBA00022759"/>
    </source>
</evidence>
<evidence type="ECO:0000256" key="3">
    <source>
        <dbReference type="ARBA" id="ARBA00004065"/>
    </source>
</evidence>
<evidence type="ECO:0000256" key="15">
    <source>
        <dbReference type="PROSITE-ProRule" id="PRU01319"/>
    </source>
</evidence>
<feature type="binding site" evidence="14 15">
    <location>
        <position position="39"/>
    </location>
    <ligand>
        <name>a divalent metal cation</name>
        <dbReference type="ChEBI" id="CHEBI:60240"/>
    </ligand>
</feature>
<dbReference type="PANTHER" id="PTHR10954">
    <property type="entry name" value="RIBONUCLEASE H2 SUBUNIT A"/>
    <property type="match status" value="1"/>
</dbReference>
<dbReference type="EMBL" id="JBHMAX010000002">
    <property type="protein sequence ID" value="MFB9730744.1"/>
    <property type="molecule type" value="Genomic_DNA"/>
</dbReference>
<evidence type="ECO:0000256" key="2">
    <source>
        <dbReference type="ARBA" id="ARBA00001946"/>
    </source>
</evidence>
<evidence type="ECO:0000256" key="17">
    <source>
        <dbReference type="SAM" id="MobiDB-lite"/>
    </source>
</evidence>
<dbReference type="RefSeq" id="WP_141337501.1">
    <property type="nucleotide sequence ID" value="NZ_JBHMAX010000002.1"/>
</dbReference>
<evidence type="ECO:0000313" key="20">
    <source>
        <dbReference type="Proteomes" id="UP001589613"/>
    </source>
</evidence>
<evidence type="ECO:0000256" key="14">
    <source>
        <dbReference type="HAMAP-Rule" id="MF_00052"/>
    </source>
</evidence>
<sequence>MTSTTARPRRGAGTSGRPSLRVERSLHREGYAVLAGMDEVGRGALAGPVTVGVVAVDPHCRSAPPGVRDSKLLTPAARERLVPAIRRWCVAWGVGHATAQEIDAVGIMSALRLAGERALAQLLTGVDLVLLDGSHDWLTDPGRDGLLGLLDDRPAPPPVRTMVKADLRCSSVAAASVLAKVERDAMMVQMAEEHPAYGWDHNKGYAARDHQEALRLLGPCAQHRRTWRLAGSDLDEGSAR</sequence>
<accession>A0ABV5UYW3</accession>
<gene>
    <name evidence="14" type="primary">rnhB</name>
    <name evidence="19" type="ORF">ACFFN0_01650</name>
</gene>
<dbReference type="SUPFAM" id="SSF53098">
    <property type="entry name" value="Ribonuclease H-like"/>
    <property type="match status" value="1"/>
</dbReference>
<dbReference type="Proteomes" id="UP001589613">
    <property type="component" value="Unassembled WGS sequence"/>
</dbReference>
<comment type="cofactor">
    <cofactor evidence="14 15">
        <name>Mn(2+)</name>
        <dbReference type="ChEBI" id="CHEBI:29035"/>
    </cofactor>
    <cofactor evidence="14 15">
        <name>Mg(2+)</name>
        <dbReference type="ChEBI" id="CHEBI:18420"/>
    </cofactor>
    <text evidence="14 15">Manganese or magnesium. Binds 1 divalent metal ion per monomer in the absence of substrate. May bind a second metal ion after substrate binding.</text>
</comment>
<dbReference type="InterPro" id="IPR036397">
    <property type="entry name" value="RNaseH_sf"/>
</dbReference>
<evidence type="ECO:0000313" key="19">
    <source>
        <dbReference type="EMBL" id="MFB9730744.1"/>
    </source>
</evidence>
<keyword evidence="11 14" id="KW-0255">Endonuclease</keyword>
<evidence type="ECO:0000256" key="5">
    <source>
        <dbReference type="ARBA" id="ARBA00007383"/>
    </source>
</evidence>
<evidence type="ECO:0000256" key="7">
    <source>
        <dbReference type="ARBA" id="ARBA00019179"/>
    </source>
</evidence>
<feature type="domain" description="RNase H type-2" evidence="18">
    <location>
        <begin position="32"/>
        <end position="239"/>
    </location>
</feature>
<evidence type="ECO:0000256" key="12">
    <source>
        <dbReference type="ARBA" id="ARBA00022801"/>
    </source>
</evidence>
<dbReference type="PROSITE" id="PS51975">
    <property type="entry name" value="RNASE_H_2"/>
    <property type="match status" value="1"/>
</dbReference>
<dbReference type="NCBIfam" id="NF000595">
    <property type="entry name" value="PRK00015.1-3"/>
    <property type="match status" value="1"/>
</dbReference>
<comment type="catalytic activity">
    <reaction evidence="1 14 15 16">
        <text>Endonucleolytic cleavage to 5'-phosphomonoester.</text>
        <dbReference type="EC" id="3.1.26.4"/>
    </reaction>
</comment>
<evidence type="ECO:0000256" key="13">
    <source>
        <dbReference type="ARBA" id="ARBA00023211"/>
    </source>
</evidence>
<dbReference type="InterPro" id="IPR022898">
    <property type="entry name" value="RNase_HII"/>
</dbReference>
<evidence type="ECO:0000256" key="4">
    <source>
        <dbReference type="ARBA" id="ARBA00004496"/>
    </source>
</evidence>
<dbReference type="Gene3D" id="3.30.420.10">
    <property type="entry name" value="Ribonuclease H-like superfamily/Ribonuclease H"/>
    <property type="match status" value="1"/>
</dbReference>
<feature type="region of interest" description="Disordered" evidence="17">
    <location>
        <begin position="1"/>
        <end position="20"/>
    </location>
</feature>
<comment type="function">
    <text evidence="3 14 16">Endonuclease that specifically degrades the RNA of RNA-DNA hybrids.</text>
</comment>
<reference evidence="19 20" key="1">
    <citation type="submission" date="2024-09" db="EMBL/GenBank/DDBJ databases">
        <authorList>
            <person name="Sun Q."/>
            <person name="Mori K."/>
        </authorList>
    </citation>
    <scope>NUCLEOTIDE SEQUENCE [LARGE SCALE GENOMIC DNA]</scope>
    <source>
        <strain evidence="19 20">JCM 12763</strain>
    </source>
</reference>